<evidence type="ECO:0000313" key="1">
    <source>
        <dbReference type="EMBL" id="AVX04259.1"/>
    </source>
</evidence>
<name>A0A2R4MEG7_9HYPH</name>
<keyword evidence="2" id="KW-1185">Reference proteome</keyword>
<proteinExistence type="predicted"/>
<accession>A0A2R4MEG7</accession>
<sequence>MRNVFFGDAVIGRVTRAEHGPREGKWKWNGRWGGLVDGRPVANSGECDSLEEALVALRACAVRTAQNHPNIMRQAVGDVADHLI</sequence>
<dbReference type="AlphaFoldDB" id="A0A2R4MEG7"/>
<gene>
    <name evidence="1" type="ORF">MXMO3_01733</name>
</gene>
<protein>
    <submittedName>
        <fullName evidence="1">Uncharacterized protein</fullName>
    </submittedName>
</protein>
<dbReference type="Proteomes" id="UP000258927">
    <property type="component" value="Chromosome"/>
</dbReference>
<dbReference type="KEGG" id="mmyr:MXMO3_01733"/>
<organism evidence="1 2">
    <name type="scientific">Maritalea myrionectae</name>
    <dbReference type="NCBI Taxonomy" id="454601"/>
    <lineage>
        <taxon>Bacteria</taxon>
        <taxon>Pseudomonadati</taxon>
        <taxon>Pseudomonadota</taxon>
        <taxon>Alphaproteobacteria</taxon>
        <taxon>Hyphomicrobiales</taxon>
        <taxon>Devosiaceae</taxon>
        <taxon>Maritalea</taxon>
    </lineage>
</organism>
<evidence type="ECO:0000313" key="2">
    <source>
        <dbReference type="Proteomes" id="UP000258927"/>
    </source>
</evidence>
<reference evidence="1 2" key="1">
    <citation type="submission" date="2017-05" db="EMBL/GenBank/DDBJ databases">
        <title>Genome Analysis of Maritalea myrionectae HL2708#5.</title>
        <authorList>
            <consortium name="Cotde Inc.-PKNU"/>
            <person name="Jang D."/>
            <person name="Oh H.-M."/>
        </authorList>
    </citation>
    <scope>NUCLEOTIDE SEQUENCE [LARGE SCALE GENOMIC DNA]</scope>
    <source>
        <strain evidence="1 2">HL2708#5</strain>
    </source>
</reference>
<dbReference type="EMBL" id="CP021330">
    <property type="protein sequence ID" value="AVX04259.1"/>
    <property type="molecule type" value="Genomic_DNA"/>
</dbReference>